<dbReference type="Proteomes" id="UP000016922">
    <property type="component" value="Unassembled WGS sequence"/>
</dbReference>
<keyword evidence="10" id="KW-1185">Reference proteome</keyword>
<keyword evidence="5" id="KW-0190">Covalent protein-DNA linkage</keyword>
<dbReference type="PANTHER" id="PTHR13604">
    <property type="entry name" value="DC12-RELATED"/>
    <property type="match status" value="1"/>
</dbReference>
<dbReference type="SUPFAM" id="SSF143081">
    <property type="entry name" value="BB1717-like"/>
    <property type="match status" value="1"/>
</dbReference>
<dbReference type="GeneID" id="19462192"/>
<keyword evidence="6" id="KW-0238">DNA-binding</keyword>
<evidence type="ECO:0000256" key="2">
    <source>
        <dbReference type="ARBA" id="ARBA00022670"/>
    </source>
</evidence>
<feature type="region of interest" description="Disordered" evidence="8">
    <location>
        <begin position="302"/>
        <end position="417"/>
    </location>
</feature>
<dbReference type="GO" id="GO:0106300">
    <property type="term" value="P:protein-DNA covalent cross-linking repair"/>
    <property type="evidence" value="ECO:0007669"/>
    <property type="project" value="InterPro"/>
</dbReference>
<evidence type="ECO:0000313" key="9">
    <source>
        <dbReference type="EMBL" id="EPE27222.1"/>
    </source>
</evidence>
<protein>
    <recommendedName>
        <fullName evidence="11">DUF159-domain-containing protein</fullName>
    </recommendedName>
</protein>
<feature type="compositionally biased region" description="Basic and acidic residues" evidence="8">
    <location>
        <begin position="349"/>
        <end position="360"/>
    </location>
</feature>
<dbReference type="RefSeq" id="XP_008086412.1">
    <property type="nucleotide sequence ID" value="XM_008088221.1"/>
</dbReference>
<dbReference type="GO" id="GO:0003697">
    <property type="term" value="F:single-stranded DNA binding"/>
    <property type="evidence" value="ECO:0007669"/>
    <property type="project" value="InterPro"/>
</dbReference>
<dbReference type="InterPro" id="IPR003738">
    <property type="entry name" value="SRAP"/>
</dbReference>
<organism evidence="9 10">
    <name type="scientific">Glarea lozoyensis (strain ATCC 20868 / MF5171)</name>
    <dbReference type="NCBI Taxonomy" id="1116229"/>
    <lineage>
        <taxon>Eukaryota</taxon>
        <taxon>Fungi</taxon>
        <taxon>Dikarya</taxon>
        <taxon>Ascomycota</taxon>
        <taxon>Pezizomycotina</taxon>
        <taxon>Leotiomycetes</taxon>
        <taxon>Helotiales</taxon>
        <taxon>Helotiaceae</taxon>
        <taxon>Glarea</taxon>
    </lineage>
</organism>
<dbReference type="KEGG" id="glz:GLAREA_03137"/>
<dbReference type="InterPro" id="IPR036590">
    <property type="entry name" value="SRAP-like"/>
</dbReference>
<dbReference type="STRING" id="1116229.S3CL32"/>
<proteinExistence type="inferred from homology"/>
<dbReference type="OMA" id="GMWTTMK"/>
<evidence type="ECO:0000256" key="7">
    <source>
        <dbReference type="ARBA" id="ARBA00023239"/>
    </source>
</evidence>
<evidence type="ECO:0000256" key="3">
    <source>
        <dbReference type="ARBA" id="ARBA00022763"/>
    </source>
</evidence>
<reference evidence="9 10" key="1">
    <citation type="journal article" date="2013" name="BMC Genomics">
        <title>Genomics-driven discovery of the pneumocandin biosynthetic gene cluster in the fungus Glarea lozoyensis.</title>
        <authorList>
            <person name="Chen L."/>
            <person name="Yue Q."/>
            <person name="Zhang X."/>
            <person name="Xiang M."/>
            <person name="Wang C."/>
            <person name="Li S."/>
            <person name="Che Y."/>
            <person name="Ortiz-Lopez F.J."/>
            <person name="Bills G.F."/>
            <person name="Liu X."/>
            <person name="An Z."/>
        </authorList>
    </citation>
    <scope>NUCLEOTIDE SEQUENCE [LARGE SCALE GENOMIC DNA]</scope>
    <source>
        <strain evidence="10">ATCC 20868 / MF5171</strain>
    </source>
</reference>
<evidence type="ECO:0000256" key="8">
    <source>
        <dbReference type="SAM" id="MobiDB-lite"/>
    </source>
</evidence>
<dbReference type="OrthoDB" id="2111841at2759"/>
<dbReference type="GO" id="GO:0016829">
    <property type="term" value="F:lyase activity"/>
    <property type="evidence" value="ECO:0007669"/>
    <property type="project" value="UniProtKB-KW"/>
</dbReference>
<keyword evidence="7" id="KW-0456">Lyase</keyword>
<evidence type="ECO:0008006" key="11">
    <source>
        <dbReference type="Google" id="ProtNLM"/>
    </source>
</evidence>
<dbReference type="GO" id="GO:0006508">
    <property type="term" value="P:proteolysis"/>
    <property type="evidence" value="ECO:0007669"/>
    <property type="project" value="UniProtKB-KW"/>
</dbReference>
<dbReference type="eggNOG" id="KOG2618">
    <property type="taxonomic scope" value="Eukaryota"/>
</dbReference>
<feature type="region of interest" description="Disordered" evidence="8">
    <location>
        <begin position="54"/>
        <end position="86"/>
    </location>
</feature>
<evidence type="ECO:0000256" key="6">
    <source>
        <dbReference type="ARBA" id="ARBA00023125"/>
    </source>
</evidence>
<feature type="compositionally biased region" description="Basic and acidic residues" evidence="8">
    <location>
        <begin position="317"/>
        <end position="339"/>
    </location>
</feature>
<evidence type="ECO:0000256" key="5">
    <source>
        <dbReference type="ARBA" id="ARBA00023124"/>
    </source>
</evidence>
<feature type="compositionally biased region" description="Basic and acidic residues" evidence="8">
    <location>
        <begin position="67"/>
        <end position="76"/>
    </location>
</feature>
<keyword evidence="3" id="KW-0227">DNA damage</keyword>
<feature type="compositionally biased region" description="Polar residues" evidence="8">
    <location>
        <begin position="368"/>
        <end position="385"/>
    </location>
</feature>
<dbReference type="Pfam" id="PF02586">
    <property type="entry name" value="SRAP"/>
    <property type="match status" value="1"/>
</dbReference>
<evidence type="ECO:0000256" key="1">
    <source>
        <dbReference type="ARBA" id="ARBA00008136"/>
    </source>
</evidence>
<comment type="similarity">
    <text evidence="1">Belongs to the SOS response-associated peptidase family.</text>
</comment>
<evidence type="ECO:0000313" key="10">
    <source>
        <dbReference type="Proteomes" id="UP000016922"/>
    </source>
</evidence>
<accession>S3CL32</accession>
<sequence>MCGRYSMHLRPAQVRAYLENENMPVHEFPDDDAPNAPRQSYNFAPGYHGIVYRADTPDTGAGPTQRTDSDREHETNPNDSMEEYDPGPIKYKLQSMKWGLIPFWTKRNPDYGSMMKTINCRDDSLIENRGMWNTMKQKKRCIVVAEGFYEWLKKDKTKIPHYTKRKDGQLMCFAGLWDCVKYEGSTDKHYTYTVITTDSNPQLRFLHDRMPVILENGSEDIRTWLDPKRYTWSKELQALLQPFKGELECYPVSQEVGKVGNNSPKFVIPVASSENKSNIANFFTKPKANANDTSAVSKTLVPAIPKAQENDNTPSNEAKDIKIEHDSDEFRETIDHTGTEDNAPLPVPEDVKKGVKRELEDVPVEGTPNKSAKTSANSKPSSSPHKSARKTRSATSNNTASPPKGTGSQKITNFFGK</sequence>
<dbReference type="GO" id="GO:0008233">
    <property type="term" value="F:peptidase activity"/>
    <property type="evidence" value="ECO:0007669"/>
    <property type="project" value="UniProtKB-KW"/>
</dbReference>
<feature type="compositionally biased region" description="Polar residues" evidence="8">
    <location>
        <begin position="393"/>
        <end position="417"/>
    </location>
</feature>
<keyword evidence="2" id="KW-0645">Protease</keyword>
<keyword evidence="4" id="KW-0378">Hydrolase</keyword>
<dbReference type="HOGENOM" id="CLU_035990_0_3_1"/>
<dbReference type="EMBL" id="KE145370">
    <property type="protein sequence ID" value="EPE27222.1"/>
    <property type="molecule type" value="Genomic_DNA"/>
</dbReference>
<dbReference type="AlphaFoldDB" id="S3CL32"/>
<dbReference type="Gene3D" id="3.90.1680.10">
    <property type="entry name" value="SOS response associated peptidase-like"/>
    <property type="match status" value="1"/>
</dbReference>
<evidence type="ECO:0000256" key="4">
    <source>
        <dbReference type="ARBA" id="ARBA00022801"/>
    </source>
</evidence>
<name>S3CL32_GLAL2</name>
<gene>
    <name evidence="9" type="ORF">GLAREA_03137</name>
</gene>
<dbReference type="PANTHER" id="PTHR13604:SF0">
    <property type="entry name" value="ABASIC SITE PROCESSING PROTEIN HMCES"/>
    <property type="match status" value="1"/>
</dbReference>